<feature type="domain" description="SGNH" evidence="2">
    <location>
        <begin position="109"/>
        <end position="200"/>
    </location>
</feature>
<dbReference type="Pfam" id="PF19040">
    <property type="entry name" value="SGNH"/>
    <property type="match status" value="1"/>
</dbReference>
<evidence type="ECO:0000256" key="1">
    <source>
        <dbReference type="SAM" id="MobiDB-lite"/>
    </source>
</evidence>
<name>A0ABU2JEA1_9ACTN</name>
<gene>
    <name evidence="3" type="ORF">RM423_18200</name>
</gene>
<sequence length="320" mass="34129">MAVSSLASNRIAPLSGRGAAVALRALTGTPTASGRPSTQSRRSGAAGTSVPGELTALNAADDRVAAAVATALRTRAVPANLEPSVGSAAGDKAAPFVDGCNLSWTDTVQPECSYTSGSPKVVLFGDSHAAQWFPPLEQVARRRHWQLESLTKTTCPPNDLPLFSPYLGREYTECQQWRTSILARVRAERPTLVVLGVARHYGSDYHLSVYDSRGMPAWPVRSARSTRCVTGRSCRTEPLGSLPFRACSGYGRLRCSAVAIATCEYVKPPPASQSCVGILASERDHARSGLSDSCDLRTVDGDVRVARNDEPSVRGSLRYP</sequence>
<evidence type="ECO:0000313" key="3">
    <source>
        <dbReference type="EMBL" id="MDT0263320.1"/>
    </source>
</evidence>
<evidence type="ECO:0000259" key="2">
    <source>
        <dbReference type="Pfam" id="PF19040"/>
    </source>
</evidence>
<proteinExistence type="predicted"/>
<organism evidence="3 4">
    <name type="scientific">Jatrophihabitans lederbergiae</name>
    <dbReference type="NCBI Taxonomy" id="3075547"/>
    <lineage>
        <taxon>Bacteria</taxon>
        <taxon>Bacillati</taxon>
        <taxon>Actinomycetota</taxon>
        <taxon>Actinomycetes</taxon>
        <taxon>Jatrophihabitantales</taxon>
        <taxon>Jatrophihabitantaceae</taxon>
        <taxon>Jatrophihabitans</taxon>
    </lineage>
</organism>
<dbReference type="Proteomes" id="UP001183176">
    <property type="component" value="Unassembled WGS sequence"/>
</dbReference>
<feature type="region of interest" description="Disordered" evidence="1">
    <location>
        <begin position="27"/>
        <end position="50"/>
    </location>
</feature>
<dbReference type="InterPro" id="IPR043968">
    <property type="entry name" value="SGNH"/>
</dbReference>
<protein>
    <submittedName>
        <fullName evidence="3">SGNH hydrolase domain-containing protein</fullName>
    </submittedName>
</protein>
<evidence type="ECO:0000313" key="4">
    <source>
        <dbReference type="Proteomes" id="UP001183176"/>
    </source>
</evidence>
<dbReference type="EMBL" id="JAVREH010000035">
    <property type="protein sequence ID" value="MDT0263320.1"/>
    <property type="molecule type" value="Genomic_DNA"/>
</dbReference>
<keyword evidence="3" id="KW-0378">Hydrolase</keyword>
<feature type="compositionally biased region" description="Polar residues" evidence="1">
    <location>
        <begin position="28"/>
        <end position="42"/>
    </location>
</feature>
<dbReference type="GO" id="GO:0016787">
    <property type="term" value="F:hydrolase activity"/>
    <property type="evidence" value="ECO:0007669"/>
    <property type="project" value="UniProtKB-KW"/>
</dbReference>
<keyword evidence="4" id="KW-1185">Reference proteome</keyword>
<comment type="caution">
    <text evidence="3">The sequence shown here is derived from an EMBL/GenBank/DDBJ whole genome shotgun (WGS) entry which is preliminary data.</text>
</comment>
<reference evidence="4" key="1">
    <citation type="submission" date="2023-07" db="EMBL/GenBank/DDBJ databases">
        <title>30 novel species of actinomycetes from the DSMZ collection.</title>
        <authorList>
            <person name="Nouioui I."/>
        </authorList>
    </citation>
    <scope>NUCLEOTIDE SEQUENCE [LARGE SCALE GENOMIC DNA]</scope>
    <source>
        <strain evidence="4">DSM 44399</strain>
    </source>
</reference>
<accession>A0ABU2JEA1</accession>